<dbReference type="SUPFAM" id="SSF89392">
    <property type="entry name" value="Prokaryotic lipoproteins and lipoprotein localization factors"/>
    <property type="match status" value="1"/>
</dbReference>
<dbReference type="InterPro" id="IPR004564">
    <property type="entry name" value="OM_lipoprot_carrier_LolA-like"/>
</dbReference>
<keyword evidence="1" id="KW-0732">Signal</keyword>
<organism evidence="3 4">
    <name type="scientific">Geothrix edaphica</name>
    <dbReference type="NCBI Taxonomy" id="2927976"/>
    <lineage>
        <taxon>Bacteria</taxon>
        <taxon>Pseudomonadati</taxon>
        <taxon>Acidobacteriota</taxon>
        <taxon>Holophagae</taxon>
        <taxon>Holophagales</taxon>
        <taxon>Holophagaceae</taxon>
        <taxon>Geothrix</taxon>
    </lineage>
</organism>
<comment type="caution">
    <text evidence="3">The sequence shown here is derived from an EMBL/GenBank/DDBJ whole genome shotgun (WGS) entry which is preliminary data.</text>
</comment>
<proteinExistence type="predicted"/>
<dbReference type="Pfam" id="PF03548">
    <property type="entry name" value="LolA"/>
    <property type="match status" value="1"/>
</dbReference>
<protein>
    <recommendedName>
        <fullName evidence="5">Outer membrane lipoprotein carrier protein LolA</fullName>
    </recommendedName>
</protein>
<keyword evidence="4" id="KW-1185">Reference proteome</keyword>
<gene>
    <name evidence="3" type="ORF">GETHED_14380</name>
</gene>
<dbReference type="RefSeq" id="WP_285607910.1">
    <property type="nucleotide sequence ID" value="NZ_BSDC01000001.1"/>
</dbReference>
<dbReference type="Proteomes" id="UP001165044">
    <property type="component" value="Unassembled WGS sequence"/>
</dbReference>
<dbReference type="Gene3D" id="2.50.20.10">
    <property type="entry name" value="Lipoprotein localisation LolA/LolB/LppX"/>
    <property type="match status" value="1"/>
</dbReference>
<reference evidence="3" key="1">
    <citation type="journal article" date="2023" name="Antonie Van Leeuwenhoek">
        <title>Mesoterricola silvestris gen. nov., sp. nov., Mesoterricola sediminis sp. nov., Geothrix oryzae sp. nov., Geothrix edaphica sp. nov., Geothrix rubra sp. nov., and Geothrix limicola sp. nov., six novel members of Acidobacteriota isolated from soils.</title>
        <authorList>
            <person name="Itoh H."/>
            <person name="Sugisawa Y."/>
            <person name="Mise K."/>
            <person name="Xu Z."/>
            <person name="Kuniyasu M."/>
            <person name="Ushijima N."/>
            <person name="Kawano K."/>
            <person name="Kobayashi E."/>
            <person name="Shiratori Y."/>
            <person name="Masuda Y."/>
            <person name="Senoo K."/>
        </authorList>
    </citation>
    <scope>NUCLEOTIDE SEQUENCE</scope>
    <source>
        <strain evidence="3">Red802</strain>
    </source>
</reference>
<evidence type="ECO:0000313" key="4">
    <source>
        <dbReference type="Proteomes" id="UP001165044"/>
    </source>
</evidence>
<feature type="region of interest" description="Disordered" evidence="2">
    <location>
        <begin position="172"/>
        <end position="197"/>
    </location>
</feature>
<evidence type="ECO:0000256" key="2">
    <source>
        <dbReference type="SAM" id="MobiDB-lite"/>
    </source>
</evidence>
<dbReference type="InterPro" id="IPR029046">
    <property type="entry name" value="LolA/LolB/LppX"/>
</dbReference>
<sequence>MRVPSCGIGFLALLAVPLSAALPSWWTAFPKVPALASRFRQESDSAVFGKMAREGNLLVARGGRLKVTYDSGLTVTSDGRQLVQYDPDTRTAQRVELARAVRDFPLLGILLDPSRIEALYRVEALGGDAVRLVPRTPDVPALKATGRRGLLHGLEWTDPTGARQRLELLDAKKPPAPGPAAFKAQVPAGTRWATPNR</sequence>
<evidence type="ECO:0000256" key="1">
    <source>
        <dbReference type="ARBA" id="ARBA00022729"/>
    </source>
</evidence>
<dbReference type="EMBL" id="BSDC01000001">
    <property type="protein sequence ID" value="GLH67074.1"/>
    <property type="molecule type" value="Genomic_DNA"/>
</dbReference>
<name>A0ABQ5PXH2_9BACT</name>
<evidence type="ECO:0000313" key="3">
    <source>
        <dbReference type="EMBL" id="GLH67074.1"/>
    </source>
</evidence>
<evidence type="ECO:0008006" key="5">
    <source>
        <dbReference type="Google" id="ProtNLM"/>
    </source>
</evidence>
<accession>A0ABQ5PXH2</accession>
<dbReference type="CDD" id="cd16325">
    <property type="entry name" value="LolA"/>
    <property type="match status" value="1"/>
</dbReference>